<dbReference type="SUPFAM" id="SSF46689">
    <property type="entry name" value="Homeodomain-like"/>
    <property type="match status" value="1"/>
</dbReference>
<keyword evidence="8" id="KW-1185">Reference proteome</keyword>
<dbReference type="Pfam" id="PF17754">
    <property type="entry name" value="TetR_C_14"/>
    <property type="match status" value="1"/>
</dbReference>
<evidence type="ECO:0000259" key="6">
    <source>
        <dbReference type="PROSITE" id="PS50977"/>
    </source>
</evidence>
<dbReference type="PANTHER" id="PTHR30055:SF238">
    <property type="entry name" value="MYCOFACTOCIN BIOSYNTHESIS TRANSCRIPTIONAL REGULATOR MFTR-RELATED"/>
    <property type="match status" value="1"/>
</dbReference>
<dbReference type="Gene3D" id="1.10.10.60">
    <property type="entry name" value="Homeodomain-like"/>
    <property type="match status" value="1"/>
</dbReference>
<dbReference type="Pfam" id="PF00440">
    <property type="entry name" value="TetR_N"/>
    <property type="match status" value="1"/>
</dbReference>
<feature type="compositionally biased region" description="Low complexity" evidence="5">
    <location>
        <begin position="215"/>
        <end position="239"/>
    </location>
</feature>
<proteinExistence type="predicted"/>
<evidence type="ECO:0000313" key="8">
    <source>
        <dbReference type="Proteomes" id="UP001165685"/>
    </source>
</evidence>
<feature type="DNA-binding region" description="H-T-H motif" evidence="4">
    <location>
        <begin position="46"/>
        <end position="65"/>
    </location>
</feature>
<feature type="compositionally biased region" description="Polar residues" evidence="5">
    <location>
        <begin position="243"/>
        <end position="253"/>
    </location>
</feature>
<dbReference type="InterPro" id="IPR041347">
    <property type="entry name" value="MftR_C"/>
</dbReference>
<dbReference type="PROSITE" id="PS50977">
    <property type="entry name" value="HTH_TETR_2"/>
    <property type="match status" value="1"/>
</dbReference>
<dbReference type="PRINTS" id="PR00455">
    <property type="entry name" value="HTHTETR"/>
</dbReference>
<dbReference type="InterPro" id="IPR023772">
    <property type="entry name" value="DNA-bd_HTH_TetR-type_CS"/>
</dbReference>
<dbReference type="PROSITE" id="PS01081">
    <property type="entry name" value="HTH_TETR_1"/>
    <property type="match status" value="1"/>
</dbReference>
<feature type="region of interest" description="Disordered" evidence="5">
    <location>
        <begin position="212"/>
        <end position="259"/>
    </location>
</feature>
<dbReference type="InterPro" id="IPR009057">
    <property type="entry name" value="Homeodomain-like_sf"/>
</dbReference>
<reference evidence="7" key="1">
    <citation type="submission" date="2023-01" db="EMBL/GenBank/DDBJ databases">
        <title>Draft genome sequence of Nocardiopsis sp. LSu2-4 isolated from halophytes.</title>
        <authorList>
            <person name="Duangmal K."/>
            <person name="Chantavorakit T."/>
        </authorList>
    </citation>
    <scope>NUCLEOTIDE SEQUENCE</scope>
    <source>
        <strain evidence="7">LSu2-4</strain>
    </source>
</reference>
<dbReference type="RefSeq" id="WP_270680444.1">
    <property type="nucleotide sequence ID" value="NZ_JAQFWP010000064.1"/>
</dbReference>
<evidence type="ECO:0000256" key="5">
    <source>
        <dbReference type="SAM" id="MobiDB-lite"/>
    </source>
</evidence>
<dbReference type="EMBL" id="JAQFWP010000064">
    <property type="protein sequence ID" value="MDA2807822.1"/>
    <property type="molecule type" value="Genomic_DNA"/>
</dbReference>
<dbReference type="Gene3D" id="1.10.357.10">
    <property type="entry name" value="Tetracycline Repressor, domain 2"/>
    <property type="match status" value="1"/>
</dbReference>
<evidence type="ECO:0000256" key="3">
    <source>
        <dbReference type="ARBA" id="ARBA00023163"/>
    </source>
</evidence>
<dbReference type="Proteomes" id="UP001165685">
    <property type="component" value="Unassembled WGS sequence"/>
</dbReference>
<accession>A0ABT4TUJ9</accession>
<keyword evidence="3" id="KW-0804">Transcription</keyword>
<comment type="caution">
    <text evidence="7">The sequence shown here is derived from an EMBL/GenBank/DDBJ whole genome shotgun (WGS) entry which is preliminary data.</text>
</comment>
<sequence>MTGITAGADAPDHPAGLRERKKARTREALVGAALDLFAERGFEAATTEEIAAEAEVSQRTLFRYFPSKYDIVLSVYDDIEEVFLHRLRERPLNEHPFTAMARAVQNTRADLSPTVVAGQLRLLPVLAESPHLLAARFDSGNRHTARLEALIAERCGASPRDLRPRLLASVFGCAMKTAVTQACMVAEPSADRFYALIETAMDTLVPTLTEPWHLPAGKEAPPTAEGAGPAGQGPTAQGPMDQGSGSDSSNTADDASIAP</sequence>
<evidence type="ECO:0000313" key="7">
    <source>
        <dbReference type="EMBL" id="MDA2807822.1"/>
    </source>
</evidence>
<organism evidence="7 8">
    <name type="scientific">Nocardiopsis suaedae</name>
    <dbReference type="NCBI Taxonomy" id="3018444"/>
    <lineage>
        <taxon>Bacteria</taxon>
        <taxon>Bacillati</taxon>
        <taxon>Actinomycetota</taxon>
        <taxon>Actinomycetes</taxon>
        <taxon>Streptosporangiales</taxon>
        <taxon>Nocardiopsidaceae</taxon>
        <taxon>Nocardiopsis</taxon>
    </lineage>
</organism>
<protein>
    <submittedName>
        <fullName evidence="7">TetR family transcriptional regulator</fullName>
    </submittedName>
</protein>
<keyword evidence="2 4" id="KW-0238">DNA-binding</keyword>
<evidence type="ECO:0000256" key="4">
    <source>
        <dbReference type="PROSITE-ProRule" id="PRU00335"/>
    </source>
</evidence>
<name>A0ABT4TUJ9_9ACTN</name>
<evidence type="ECO:0000256" key="2">
    <source>
        <dbReference type="ARBA" id="ARBA00023125"/>
    </source>
</evidence>
<gene>
    <name evidence="7" type="ORF">O4U47_25150</name>
</gene>
<evidence type="ECO:0000256" key="1">
    <source>
        <dbReference type="ARBA" id="ARBA00023015"/>
    </source>
</evidence>
<keyword evidence="1" id="KW-0805">Transcription regulation</keyword>
<dbReference type="InterPro" id="IPR050109">
    <property type="entry name" value="HTH-type_TetR-like_transc_reg"/>
</dbReference>
<dbReference type="PANTHER" id="PTHR30055">
    <property type="entry name" value="HTH-TYPE TRANSCRIPTIONAL REGULATOR RUTR"/>
    <property type="match status" value="1"/>
</dbReference>
<feature type="domain" description="HTH tetR-type" evidence="6">
    <location>
        <begin position="23"/>
        <end position="83"/>
    </location>
</feature>
<feature type="region of interest" description="Disordered" evidence="5">
    <location>
        <begin position="1"/>
        <end position="22"/>
    </location>
</feature>
<dbReference type="InterPro" id="IPR001647">
    <property type="entry name" value="HTH_TetR"/>
</dbReference>